<proteinExistence type="predicted"/>
<protein>
    <submittedName>
        <fullName evidence="1">Uncharacterized protein</fullName>
    </submittedName>
</protein>
<evidence type="ECO:0000313" key="1">
    <source>
        <dbReference type="EMBL" id="KDS44358.1"/>
    </source>
</evidence>
<dbReference type="Proteomes" id="UP000027661">
    <property type="component" value="Unassembled WGS sequence"/>
</dbReference>
<dbReference type="PATRIC" id="fig|1339352.3.peg.4034"/>
<sequence length="59" mass="6651">MDPTSCSLMQKVNFLFANSAGIFPKAVQDSEEMSYADYIPDSSFPKVIILFTPENFHTE</sequence>
<accession>A0A069SB00</accession>
<name>A0A069SB00_PHOVU</name>
<dbReference type="AlphaFoldDB" id="A0A069SB00"/>
<reference evidence="1 2" key="1">
    <citation type="submission" date="2014-04" db="EMBL/GenBank/DDBJ databases">
        <authorList>
            <person name="Sears C."/>
            <person name="Carroll K."/>
            <person name="Sack B.R."/>
            <person name="Qadri F."/>
            <person name="Myers L.L."/>
            <person name="Chung G.-T."/>
            <person name="Escheverria P."/>
            <person name="Fraser C.M."/>
            <person name="Sadzewicz L."/>
            <person name="Shefchek K.A."/>
            <person name="Tallon L."/>
            <person name="Das S.P."/>
            <person name="Daugherty S."/>
            <person name="Mongodin E.F."/>
        </authorList>
    </citation>
    <scope>NUCLEOTIDE SEQUENCE [LARGE SCALE GENOMIC DNA]</scope>
    <source>
        <strain evidence="1 2">3975 RP4</strain>
    </source>
</reference>
<dbReference type="EMBL" id="JNHM01000164">
    <property type="protein sequence ID" value="KDS44358.1"/>
    <property type="molecule type" value="Genomic_DNA"/>
</dbReference>
<evidence type="ECO:0000313" key="2">
    <source>
        <dbReference type="Proteomes" id="UP000027661"/>
    </source>
</evidence>
<comment type="caution">
    <text evidence="1">The sequence shown here is derived from an EMBL/GenBank/DDBJ whole genome shotgun (WGS) entry which is preliminary data.</text>
</comment>
<organism evidence="1 2">
    <name type="scientific">Phocaeicola vulgatus str. 3975 RP4</name>
    <dbReference type="NCBI Taxonomy" id="1339352"/>
    <lineage>
        <taxon>Bacteria</taxon>
        <taxon>Pseudomonadati</taxon>
        <taxon>Bacteroidota</taxon>
        <taxon>Bacteroidia</taxon>
        <taxon>Bacteroidales</taxon>
        <taxon>Bacteroidaceae</taxon>
        <taxon>Phocaeicola</taxon>
    </lineage>
</organism>
<gene>
    <name evidence="1" type="ORF">M099_4302</name>
</gene>